<proteinExistence type="predicted"/>
<organism evidence="1">
    <name type="scientific">Serratia marcescens</name>
    <dbReference type="NCBI Taxonomy" id="615"/>
    <lineage>
        <taxon>Bacteria</taxon>
        <taxon>Pseudomonadati</taxon>
        <taxon>Pseudomonadota</taxon>
        <taxon>Gammaproteobacteria</taxon>
        <taxon>Enterobacterales</taxon>
        <taxon>Yersiniaceae</taxon>
        <taxon>Serratia</taxon>
    </lineage>
</organism>
<name>A0A939NRJ6_SERMA</name>
<dbReference type="EMBL" id="JAGETR010000074">
    <property type="protein sequence ID" value="MBO2006937.1"/>
    <property type="molecule type" value="Genomic_DNA"/>
</dbReference>
<evidence type="ECO:0000313" key="1">
    <source>
        <dbReference type="EMBL" id="MBO2006937.1"/>
    </source>
</evidence>
<dbReference type="AlphaFoldDB" id="A0A939NRJ6"/>
<gene>
    <name evidence="1" type="ORF">J4732_12450</name>
</gene>
<protein>
    <submittedName>
        <fullName evidence="1">Uncharacterized protein</fullName>
    </submittedName>
</protein>
<comment type="caution">
    <text evidence="1">The sequence shown here is derived from an EMBL/GenBank/DDBJ whole genome shotgun (WGS) entry which is preliminary data.</text>
</comment>
<accession>A0A939NRJ6</accession>
<sequence>MGGGAVGSVLCTTNASDLSTASGNGKFQHYLQLAHEAGGKPGLRAAVNVNGTFSGWDSCDEPGRNVYRCGETNAEIQSTSSDNYRLIGGDYGSFWRNDGNVVFDAD</sequence>
<reference evidence="1" key="1">
    <citation type="submission" date="2021-03" db="EMBL/GenBank/DDBJ databases">
        <title>Molecular epidemiology and mechanisms of colistin and carbapenem resistance in Enterobacteriaceae from clinical isolates, the environment and porcine samples in Pretoria, South Africa.</title>
        <authorList>
            <person name="Bogoshi D."/>
            <person name="Mbelle N.M."/>
            <person name="Naidoo V."/>
            <person name="Osei Sekyere J."/>
        </authorList>
    </citation>
    <scope>NUCLEOTIDE SEQUENCE</scope>
    <source>
        <strain evidence="1">C080</strain>
    </source>
</reference>